<dbReference type="Pfam" id="PF00856">
    <property type="entry name" value="SET"/>
    <property type="match status" value="1"/>
</dbReference>
<dbReference type="PROSITE" id="PS50280">
    <property type="entry name" value="SET"/>
    <property type="match status" value="1"/>
</dbReference>
<accession>A0A9P4IML9</accession>
<dbReference type="InterPro" id="IPR001214">
    <property type="entry name" value="SET_dom"/>
</dbReference>
<feature type="compositionally biased region" description="Basic and acidic residues" evidence="9">
    <location>
        <begin position="249"/>
        <end position="265"/>
    </location>
</feature>
<dbReference type="SUPFAM" id="SSF82199">
    <property type="entry name" value="SET domain"/>
    <property type="match status" value="1"/>
</dbReference>
<dbReference type="SMART" id="SM00570">
    <property type="entry name" value="AWS"/>
    <property type="match status" value="1"/>
</dbReference>
<feature type="compositionally biased region" description="Polar residues" evidence="9">
    <location>
        <begin position="309"/>
        <end position="320"/>
    </location>
</feature>
<feature type="region of interest" description="Disordered" evidence="9">
    <location>
        <begin position="156"/>
        <end position="381"/>
    </location>
</feature>
<keyword evidence="5" id="KW-0808">Transferase</keyword>
<evidence type="ECO:0000256" key="8">
    <source>
        <dbReference type="SAM" id="Coils"/>
    </source>
</evidence>
<keyword evidence="6" id="KW-0949">S-adenosyl-L-methionine</keyword>
<feature type="region of interest" description="Disordered" evidence="9">
    <location>
        <begin position="95"/>
        <end position="144"/>
    </location>
</feature>
<evidence type="ECO:0000256" key="5">
    <source>
        <dbReference type="ARBA" id="ARBA00022679"/>
    </source>
</evidence>
<feature type="coiled-coil region" evidence="8">
    <location>
        <begin position="518"/>
        <end position="548"/>
    </location>
</feature>
<feature type="compositionally biased region" description="Basic and acidic residues" evidence="9">
    <location>
        <begin position="350"/>
        <end position="362"/>
    </location>
</feature>
<dbReference type="PROSITE" id="PS51215">
    <property type="entry name" value="AWS"/>
    <property type="match status" value="1"/>
</dbReference>
<feature type="compositionally biased region" description="Polar residues" evidence="9">
    <location>
        <begin position="40"/>
        <end position="54"/>
    </location>
</feature>
<evidence type="ECO:0000259" key="12">
    <source>
        <dbReference type="PROSITE" id="PS51215"/>
    </source>
</evidence>
<evidence type="ECO:0000256" key="4">
    <source>
        <dbReference type="ARBA" id="ARBA00022603"/>
    </source>
</evidence>
<feature type="domain" description="SET" evidence="10">
    <location>
        <begin position="561"/>
        <end position="685"/>
    </location>
</feature>
<dbReference type="OrthoDB" id="422362at2759"/>
<feature type="domain" description="Post-SET" evidence="11">
    <location>
        <begin position="693"/>
        <end position="709"/>
    </location>
</feature>
<dbReference type="SMART" id="SM00508">
    <property type="entry name" value="PostSET"/>
    <property type="match status" value="1"/>
</dbReference>
<dbReference type="Proteomes" id="UP000799772">
    <property type="component" value="Unassembled WGS sequence"/>
</dbReference>
<organism evidence="13 14">
    <name type="scientific">Rhizodiscina lignyota</name>
    <dbReference type="NCBI Taxonomy" id="1504668"/>
    <lineage>
        <taxon>Eukaryota</taxon>
        <taxon>Fungi</taxon>
        <taxon>Dikarya</taxon>
        <taxon>Ascomycota</taxon>
        <taxon>Pezizomycotina</taxon>
        <taxon>Dothideomycetes</taxon>
        <taxon>Pleosporomycetidae</taxon>
        <taxon>Aulographales</taxon>
        <taxon>Rhizodiscinaceae</taxon>
        <taxon>Rhizodiscina</taxon>
    </lineage>
</organism>
<dbReference type="PANTHER" id="PTHR22884">
    <property type="entry name" value="SET DOMAIN PROTEINS"/>
    <property type="match status" value="1"/>
</dbReference>
<comment type="subcellular location">
    <subcellularLocation>
        <location evidence="2">Chromosome</location>
    </subcellularLocation>
    <subcellularLocation>
        <location evidence="1">Nucleus</location>
    </subcellularLocation>
</comment>
<evidence type="ECO:0000256" key="1">
    <source>
        <dbReference type="ARBA" id="ARBA00004123"/>
    </source>
</evidence>
<evidence type="ECO:0000256" key="9">
    <source>
        <dbReference type="SAM" id="MobiDB-lite"/>
    </source>
</evidence>
<keyword evidence="7" id="KW-0539">Nucleus</keyword>
<dbReference type="InterPro" id="IPR046341">
    <property type="entry name" value="SET_dom_sf"/>
</dbReference>
<dbReference type="InterPro" id="IPR003616">
    <property type="entry name" value="Post-SET_dom"/>
</dbReference>
<keyword evidence="4" id="KW-0489">Methyltransferase</keyword>
<keyword evidence="14" id="KW-1185">Reference proteome</keyword>
<dbReference type="Gene3D" id="2.170.270.10">
    <property type="entry name" value="SET domain"/>
    <property type="match status" value="1"/>
</dbReference>
<evidence type="ECO:0000256" key="2">
    <source>
        <dbReference type="ARBA" id="ARBA00004286"/>
    </source>
</evidence>
<evidence type="ECO:0000313" key="14">
    <source>
        <dbReference type="Proteomes" id="UP000799772"/>
    </source>
</evidence>
<keyword evidence="8" id="KW-0175">Coiled coil</keyword>
<feature type="domain" description="AWS" evidence="12">
    <location>
        <begin position="475"/>
        <end position="522"/>
    </location>
</feature>
<gene>
    <name evidence="13" type="ORF">NA57DRAFT_70131</name>
</gene>
<feature type="compositionally biased region" description="Basic and acidic residues" evidence="9">
    <location>
        <begin position="197"/>
        <end position="212"/>
    </location>
</feature>
<feature type="compositionally biased region" description="Polar residues" evidence="9">
    <location>
        <begin position="1"/>
        <end position="20"/>
    </location>
</feature>
<dbReference type="GO" id="GO:0005694">
    <property type="term" value="C:chromosome"/>
    <property type="evidence" value="ECO:0007669"/>
    <property type="project" value="UniProtKB-SubCell"/>
</dbReference>
<dbReference type="EMBL" id="ML978121">
    <property type="protein sequence ID" value="KAF2103919.1"/>
    <property type="molecule type" value="Genomic_DNA"/>
</dbReference>
<feature type="compositionally biased region" description="Polar residues" evidence="9">
    <location>
        <begin position="232"/>
        <end position="245"/>
    </location>
</feature>
<proteinExistence type="predicted"/>
<sequence>MARASSINSDGTSSTRSNINVRPLHLLESSPPPSDELLGASNTPPTSLDPTPSIASDPLKSSDAVPAPPILDQSTATSRSRRTVSLKVGAYNLKRLSGTDVHTPNKYLKTQSKTEAKAESKSESKAESKTASQPAPARTNGTVSLKGKLYATLDNWFSAQPRQSPADDAAESREDDADDEVPARPQQSARPSKRKRQGDERSIPDSEEERVKTSVTISLEEAVLMDVDNDNDTITVSPMRSVSNKQKAKLQEDEQKPPENTENRRASKRFKPAVTASASPSRKTRTSVHKVTTLSPSGASPAKPKEAETSGTNVRRTSGRLQEVVASSPKRSTRQTQKEIASAAKGKGKGRLEEVAAGKESEDSTNDALKPTSQQGAKSKFAKEMKTRGKFFSGESTDEVFPLPNSFFMGRFGPDEGTWTDLKQSRGFKLGVEVFNPQESSFVREGKDWAVTRGAKNVFAGDAKKTWNKNEYTKLPDSKCLCKPESGCDENCLNRIMEYECDDTNCPIGAAHCKNRPFYELSKRLEKAEAVNNRQKEQERVKAEAEKRRPKYAAMCMSFEQGVEVFETKGKGFGVRAQRSFASGQIIMEYFGEIIDAEERDHRMATVYKDSSDFYMMEFHNGFILDATKGSMCRFVNHSCEPNCEIRKMYVRNGTDKKSNMEPRMALFALEGGIRVGEELTYDYNFDPFSIRNAQKCLCGSAKCRGILGPRPPKERAKAEVVTKKATAVKQTKNGVIASRVEKKVKTTSLRRRS</sequence>
<feature type="region of interest" description="Disordered" evidence="9">
    <location>
        <begin position="1"/>
        <end position="83"/>
    </location>
</feature>
<evidence type="ECO:0000259" key="10">
    <source>
        <dbReference type="PROSITE" id="PS50280"/>
    </source>
</evidence>
<dbReference type="GO" id="GO:0005634">
    <property type="term" value="C:nucleus"/>
    <property type="evidence" value="ECO:0007669"/>
    <property type="project" value="UniProtKB-SubCell"/>
</dbReference>
<evidence type="ECO:0000313" key="13">
    <source>
        <dbReference type="EMBL" id="KAF2103919.1"/>
    </source>
</evidence>
<comment type="caution">
    <text evidence="13">The sequence shown here is derived from an EMBL/GenBank/DDBJ whole genome shotgun (WGS) entry which is preliminary data.</text>
</comment>
<feature type="compositionally biased region" description="Polar residues" evidence="9">
    <location>
        <begin position="289"/>
        <end position="298"/>
    </location>
</feature>
<dbReference type="GO" id="GO:0042054">
    <property type="term" value="F:histone methyltransferase activity"/>
    <property type="evidence" value="ECO:0007669"/>
    <property type="project" value="InterPro"/>
</dbReference>
<dbReference type="InterPro" id="IPR006560">
    <property type="entry name" value="AWS_dom"/>
</dbReference>
<dbReference type="Pfam" id="PF17907">
    <property type="entry name" value="AWS"/>
    <property type="match status" value="1"/>
</dbReference>
<name>A0A9P4IML9_9PEZI</name>
<keyword evidence="3" id="KW-0158">Chromosome</keyword>
<feature type="compositionally biased region" description="Basic and acidic residues" evidence="9">
    <location>
        <begin position="112"/>
        <end position="128"/>
    </location>
</feature>
<evidence type="ECO:0000256" key="6">
    <source>
        <dbReference type="ARBA" id="ARBA00022691"/>
    </source>
</evidence>
<evidence type="ECO:0000256" key="7">
    <source>
        <dbReference type="ARBA" id="ARBA00023242"/>
    </source>
</evidence>
<dbReference type="PROSITE" id="PS50868">
    <property type="entry name" value="POST_SET"/>
    <property type="match status" value="1"/>
</dbReference>
<evidence type="ECO:0000256" key="3">
    <source>
        <dbReference type="ARBA" id="ARBA00022454"/>
    </source>
</evidence>
<dbReference type="AlphaFoldDB" id="A0A9P4IML9"/>
<dbReference type="InterPro" id="IPR050777">
    <property type="entry name" value="SET2_Histone-Lys_MeTrsfase"/>
</dbReference>
<dbReference type="GO" id="GO:0032259">
    <property type="term" value="P:methylation"/>
    <property type="evidence" value="ECO:0007669"/>
    <property type="project" value="UniProtKB-KW"/>
</dbReference>
<reference evidence="13" key="1">
    <citation type="journal article" date="2020" name="Stud. Mycol.">
        <title>101 Dothideomycetes genomes: a test case for predicting lifestyles and emergence of pathogens.</title>
        <authorList>
            <person name="Haridas S."/>
            <person name="Albert R."/>
            <person name="Binder M."/>
            <person name="Bloem J."/>
            <person name="Labutti K."/>
            <person name="Salamov A."/>
            <person name="Andreopoulos B."/>
            <person name="Baker S."/>
            <person name="Barry K."/>
            <person name="Bills G."/>
            <person name="Bluhm B."/>
            <person name="Cannon C."/>
            <person name="Castanera R."/>
            <person name="Culley D."/>
            <person name="Daum C."/>
            <person name="Ezra D."/>
            <person name="Gonzalez J."/>
            <person name="Henrissat B."/>
            <person name="Kuo A."/>
            <person name="Liang C."/>
            <person name="Lipzen A."/>
            <person name="Lutzoni F."/>
            <person name="Magnuson J."/>
            <person name="Mondo S."/>
            <person name="Nolan M."/>
            <person name="Ohm R."/>
            <person name="Pangilinan J."/>
            <person name="Park H.-J."/>
            <person name="Ramirez L."/>
            <person name="Alfaro M."/>
            <person name="Sun H."/>
            <person name="Tritt A."/>
            <person name="Yoshinaga Y."/>
            <person name="Zwiers L.-H."/>
            <person name="Turgeon B."/>
            <person name="Goodwin S."/>
            <person name="Spatafora J."/>
            <person name="Crous P."/>
            <person name="Grigoriev I."/>
        </authorList>
    </citation>
    <scope>NUCLEOTIDE SEQUENCE</scope>
    <source>
        <strain evidence="13">CBS 133067</strain>
    </source>
</reference>
<evidence type="ECO:0000259" key="11">
    <source>
        <dbReference type="PROSITE" id="PS50868"/>
    </source>
</evidence>
<protein>
    <recommendedName>
        <fullName evidence="15">SET domain-containing protein</fullName>
    </recommendedName>
</protein>
<dbReference type="SMART" id="SM00317">
    <property type="entry name" value="SET"/>
    <property type="match status" value="1"/>
</dbReference>
<evidence type="ECO:0008006" key="15">
    <source>
        <dbReference type="Google" id="ProtNLM"/>
    </source>
</evidence>